<dbReference type="InterPro" id="IPR001680">
    <property type="entry name" value="WD40_rpt"/>
</dbReference>
<evidence type="ECO:0000256" key="3">
    <source>
        <dbReference type="ARBA" id="ARBA00022574"/>
    </source>
</evidence>
<reference evidence="9" key="1">
    <citation type="journal article" date="2021" name="Nat. Commun.">
        <title>Genetic determinants of endophytism in the Arabidopsis root mycobiome.</title>
        <authorList>
            <person name="Mesny F."/>
            <person name="Miyauchi S."/>
            <person name="Thiergart T."/>
            <person name="Pickel B."/>
            <person name="Atanasova L."/>
            <person name="Karlsson M."/>
            <person name="Huettel B."/>
            <person name="Barry K.W."/>
            <person name="Haridas S."/>
            <person name="Chen C."/>
            <person name="Bauer D."/>
            <person name="Andreopoulos W."/>
            <person name="Pangilinan J."/>
            <person name="LaButti K."/>
            <person name="Riley R."/>
            <person name="Lipzen A."/>
            <person name="Clum A."/>
            <person name="Drula E."/>
            <person name="Henrissat B."/>
            <person name="Kohler A."/>
            <person name="Grigoriev I.V."/>
            <person name="Martin F.M."/>
            <person name="Hacquard S."/>
        </authorList>
    </citation>
    <scope>NUCLEOTIDE SEQUENCE</scope>
    <source>
        <strain evidence="9">MPI-SDFR-AT-0117</strain>
    </source>
</reference>
<dbReference type="Gene3D" id="2.130.10.10">
    <property type="entry name" value="YVTN repeat-like/Quinoprotein amine dehydrogenase"/>
    <property type="match status" value="1"/>
</dbReference>
<feature type="region of interest" description="Disordered" evidence="8">
    <location>
        <begin position="116"/>
        <end position="146"/>
    </location>
</feature>
<evidence type="ECO:0000256" key="5">
    <source>
        <dbReference type="ARBA" id="ARBA00023242"/>
    </source>
</evidence>
<dbReference type="AlphaFoldDB" id="A0A9P8VE86"/>
<protein>
    <submittedName>
        <fullName evidence="9">U3 small nucleolar RNA-associated protein</fullName>
    </submittedName>
</protein>
<dbReference type="PROSITE" id="PS50082">
    <property type="entry name" value="WD_REPEATS_2"/>
    <property type="match status" value="1"/>
</dbReference>
<keyword evidence="10" id="KW-1185">Reference proteome</keyword>
<evidence type="ECO:0000256" key="7">
    <source>
        <dbReference type="PROSITE-ProRule" id="PRU00221"/>
    </source>
</evidence>
<dbReference type="SMART" id="SM00320">
    <property type="entry name" value="WD40"/>
    <property type="match status" value="4"/>
</dbReference>
<comment type="subcellular location">
    <subcellularLocation>
        <location evidence="1">Nucleus</location>
        <location evidence="1">Nucleolus</location>
    </subcellularLocation>
</comment>
<feature type="repeat" description="WD" evidence="7">
    <location>
        <begin position="586"/>
        <end position="614"/>
    </location>
</feature>
<keyword evidence="4" id="KW-0677">Repeat</keyword>
<dbReference type="Proteomes" id="UP000770015">
    <property type="component" value="Unassembled WGS sequence"/>
</dbReference>
<dbReference type="Pfam" id="PF00400">
    <property type="entry name" value="WD40"/>
    <property type="match status" value="1"/>
</dbReference>
<feature type="compositionally biased region" description="Acidic residues" evidence="8">
    <location>
        <begin position="215"/>
        <end position="229"/>
    </location>
</feature>
<feature type="region of interest" description="Disordered" evidence="8">
    <location>
        <begin position="1"/>
        <end position="33"/>
    </location>
</feature>
<dbReference type="PANTHER" id="PTHR18359">
    <property type="entry name" value="WD-REPEAT PROTEIN-RELATED"/>
    <property type="match status" value="1"/>
</dbReference>
<feature type="region of interest" description="Disordered" evidence="8">
    <location>
        <begin position="194"/>
        <end position="230"/>
    </location>
</feature>
<dbReference type="InterPro" id="IPR036322">
    <property type="entry name" value="WD40_repeat_dom_sf"/>
</dbReference>
<feature type="compositionally biased region" description="Low complexity" evidence="8">
    <location>
        <begin position="116"/>
        <end position="132"/>
    </location>
</feature>
<evidence type="ECO:0000256" key="4">
    <source>
        <dbReference type="ARBA" id="ARBA00022737"/>
    </source>
</evidence>
<dbReference type="GO" id="GO:0006364">
    <property type="term" value="P:rRNA processing"/>
    <property type="evidence" value="ECO:0007669"/>
    <property type="project" value="UniProtKB-KW"/>
</dbReference>
<dbReference type="EMBL" id="JAGSXJ010000008">
    <property type="protein sequence ID" value="KAH6689026.1"/>
    <property type="molecule type" value="Genomic_DNA"/>
</dbReference>
<evidence type="ECO:0000256" key="2">
    <source>
        <dbReference type="ARBA" id="ARBA00022552"/>
    </source>
</evidence>
<dbReference type="InterPro" id="IPR045161">
    <property type="entry name" value="Utp18"/>
</dbReference>
<dbReference type="GO" id="GO:0034388">
    <property type="term" value="C:Pwp2p-containing subcomplex of 90S preribosome"/>
    <property type="evidence" value="ECO:0007669"/>
    <property type="project" value="TreeGrafter"/>
</dbReference>
<dbReference type="OrthoDB" id="1935146at2759"/>
<dbReference type="SUPFAM" id="SSF50978">
    <property type="entry name" value="WD40 repeat-like"/>
    <property type="match status" value="1"/>
</dbReference>
<dbReference type="FunFam" id="2.130.10.10:FF:000549">
    <property type="entry name" value="Small nucleolar ribonucleoprotein complex subunit"/>
    <property type="match status" value="1"/>
</dbReference>
<evidence type="ECO:0000256" key="6">
    <source>
        <dbReference type="ARBA" id="ARBA00025767"/>
    </source>
</evidence>
<comment type="caution">
    <text evidence="9">The sequence shown here is derived from an EMBL/GenBank/DDBJ whole genome shotgun (WGS) entry which is preliminary data.</text>
</comment>
<keyword evidence="3 7" id="KW-0853">WD repeat</keyword>
<keyword evidence="2" id="KW-0698">rRNA processing</keyword>
<sequence>MAEKDDFEAFSDESPYDDSASNNSDSDSETDEFTAKLLAKNAPVAAKDAEEQELERLVLGSKATFREQLFKDDSFGDLDLLERERKAQLDITADGSGLDAVDDADLFFIDSAAPSAPGKAAAQAGKAAATSTDKADAPAWEDSDDERLTVSLAGVSQLRKLRISADEDVVSGAEYAQRLRRQFVVLNPLPKWAKESEGRPAKRRRRSSAAASDENSSDSSDEEGNEGGDDLAAAPLEKLLRDVRSLAGRGGADAAKKKRLRPEVIDIQRTRPIPDQHKAAVSNLSFHPEFPVLLSSSVSSVLYLHHINPTAHPTPNPMLTSVQAQQVDVRRAEFLYPQGDQIFFAGRRRYFHSWDLQSGVVQKTTQVQGHRLEHRSMESFRLSPCGRYMGIVATTKKGGGIVNIISVTSRQWIAAARMDSRHGIASFAWWSNGEGMTVLGRDGSVGEYSMESRRFLGIWHDEGCVGGLVVALGGHHGPAALGGDRWVAVGSSSGVANIYDRNEIITRDAAAADPDSADALVFKENPEPAKRLEQLVTSITVLTFSPDGQLLAFGSHQKQDALRLVHLPSCTVYRNWPTEKTPLGRVTCVAFGKNSDLLAVGNDNGKIRLWEIRS</sequence>
<proteinExistence type="inferred from homology"/>
<evidence type="ECO:0000256" key="1">
    <source>
        <dbReference type="ARBA" id="ARBA00004604"/>
    </source>
</evidence>
<name>A0A9P8VE86_9PEZI</name>
<dbReference type="GO" id="GO:0032040">
    <property type="term" value="C:small-subunit processome"/>
    <property type="evidence" value="ECO:0007669"/>
    <property type="project" value="TreeGrafter"/>
</dbReference>
<evidence type="ECO:0000256" key="8">
    <source>
        <dbReference type="SAM" id="MobiDB-lite"/>
    </source>
</evidence>
<keyword evidence="5" id="KW-0539">Nucleus</keyword>
<comment type="similarity">
    <text evidence="6">Belongs to the WD repeat UTP18 family.</text>
</comment>
<dbReference type="PROSITE" id="PS50294">
    <property type="entry name" value="WD_REPEATS_REGION"/>
    <property type="match status" value="1"/>
</dbReference>
<dbReference type="InterPro" id="IPR015943">
    <property type="entry name" value="WD40/YVTN_repeat-like_dom_sf"/>
</dbReference>
<dbReference type="PANTHER" id="PTHR18359:SF0">
    <property type="entry name" value="U3 SMALL NUCLEOLAR RNA-ASSOCIATED PROTEIN 18 HOMOLOG"/>
    <property type="match status" value="1"/>
</dbReference>
<gene>
    <name evidence="9" type="ORF">F5X68DRAFT_167747</name>
</gene>
<evidence type="ECO:0000313" key="10">
    <source>
        <dbReference type="Proteomes" id="UP000770015"/>
    </source>
</evidence>
<evidence type="ECO:0000313" key="9">
    <source>
        <dbReference type="EMBL" id="KAH6689026.1"/>
    </source>
</evidence>
<feature type="compositionally biased region" description="Acidic residues" evidence="8">
    <location>
        <begin position="1"/>
        <end position="16"/>
    </location>
</feature>
<accession>A0A9P8VE86</accession>
<organism evidence="9 10">
    <name type="scientific">Plectosphaerella plurivora</name>
    <dbReference type="NCBI Taxonomy" id="936078"/>
    <lineage>
        <taxon>Eukaryota</taxon>
        <taxon>Fungi</taxon>
        <taxon>Dikarya</taxon>
        <taxon>Ascomycota</taxon>
        <taxon>Pezizomycotina</taxon>
        <taxon>Sordariomycetes</taxon>
        <taxon>Hypocreomycetidae</taxon>
        <taxon>Glomerellales</taxon>
        <taxon>Plectosphaerellaceae</taxon>
        <taxon>Plectosphaerella</taxon>
    </lineage>
</organism>